<keyword evidence="2" id="KW-0378">Hydrolase</keyword>
<dbReference type="InterPro" id="IPR012334">
    <property type="entry name" value="Pectin_lyas_fold"/>
</dbReference>
<evidence type="ECO:0000256" key="2">
    <source>
        <dbReference type="ARBA" id="ARBA00022801"/>
    </source>
</evidence>
<dbReference type="InterPro" id="IPR000070">
    <property type="entry name" value="Pectinesterase_cat"/>
</dbReference>
<dbReference type="PANTHER" id="PTHR31321:SF57">
    <property type="entry name" value="PECTINESTERASE 53-RELATED"/>
    <property type="match status" value="1"/>
</dbReference>
<gene>
    <name evidence="6" type="ORF">SAMN05421770_102534</name>
</gene>
<evidence type="ECO:0000259" key="5">
    <source>
        <dbReference type="Pfam" id="PF01095"/>
    </source>
</evidence>
<dbReference type="GO" id="GO:0042545">
    <property type="term" value="P:cell wall modification"/>
    <property type="evidence" value="ECO:0007669"/>
    <property type="project" value="InterPro"/>
</dbReference>
<dbReference type="Gene3D" id="2.160.20.10">
    <property type="entry name" value="Single-stranded right-handed beta-helix, Pectin lyase-like"/>
    <property type="match status" value="1"/>
</dbReference>
<feature type="chain" id="PRO_5012241118" evidence="4">
    <location>
        <begin position="24"/>
        <end position="340"/>
    </location>
</feature>
<dbReference type="PANTHER" id="PTHR31321">
    <property type="entry name" value="ACYL-COA THIOESTER HYDROLASE YBHC-RELATED"/>
    <property type="match status" value="1"/>
</dbReference>
<organism evidence="6 7">
    <name type="scientific">Granulicella rosea</name>
    <dbReference type="NCBI Taxonomy" id="474952"/>
    <lineage>
        <taxon>Bacteria</taxon>
        <taxon>Pseudomonadati</taxon>
        <taxon>Acidobacteriota</taxon>
        <taxon>Terriglobia</taxon>
        <taxon>Terriglobales</taxon>
        <taxon>Acidobacteriaceae</taxon>
        <taxon>Granulicella</taxon>
    </lineage>
</organism>
<dbReference type="AlphaFoldDB" id="A0A239HTE8"/>
<keyword evidence="3" id="KW-0063">Aspartyl esterase</keyword>
<dbReference type="Pfam" id="PF01095">
    <property type="entry name" value="Pectinesterase"/>
    <property type="match status" value="1"/>
</dbReference>
<dbReference type="SUPFAM" id="SSF51126">
    <property type="entry name" value="Pectin lyase-like"/>
    <property type="match status" value="1"/>
</dbReference>
<evidence type="ECO:0000256" key="1">
    <source>
        <dbReference type="ARBA" id="ARBA00008891"/>
    </source>
</evidence>
<dbReference type="GO" id="GO:0030599">
    <property type="term" value="F:pectinesterase activity"/>
    <property type="evidence" value="ECO:0007669"/>
    <property type="project" value="InterPro"/>
</dbReference>
<dbReference type="Proteomes" id="UP000198356">
    <property type="component" value="Unassembled WGS sequence"/>
</dbReference>
<dbReference type="EMBL" id="FZOU01000002">
    <property type="protein sequence ID" value="SNS84093.1"/>
    <property type="molecule type" value="Genomic_DNA"/>
</dbReference>
<dbReference type="InterPro" id="IPR011050">
    <property type="entry name" value="Pectin_lyase_fold/virulence"/>
</dbReference>
<sequence>MRLLWNRLSVAALFMGLALPGWAASHKIVTVAADGTGDFKEVQAAIDSAPDSGLTIQIKPGIYKQKLHVLANHVEIIGLGSKPEDVVLSWDDSAKTAGGTTKSASVTVTGDDFRAENLTFENAWERTHASEHEGSQAVALLVSGDRDVFRHVRLLGFQDTLYANSKKCHSADEVMAGAPCRASRQYFADCYIEGHVDYIFGDAKAVFDRCELHSMPHAVTTITAQSRVYPAEDSGYLFLNCTVTAAAGADNTLLGRPWRAYATTYFLNTNFVANLNPAGWSEWDGKLKTSSYAEFGSHGNAGDIGKRIAGSHQLSASDAAKLTVKAWLAGTDGWNPEAVR</sequence>
<keyword evidence="7" id="KW-1185">Reference proteome</keyword>
<feature type="signal peptide" evidence="4">
    <location>
        <begin position="1"/>
        <end position="23"/>
    </location>
</feature>
<comment type="similarity">
    <text evidence="1">Belongs to the pectinesterase family.</text>
</comment>
<dbReference type="RefSeq" id="WP_217897023.1">
    <property type="nucleotide sequence ID" value="NZ_FZOU01000002.1"/>
</dbReference>
<protein>
    <submittedName>
        <fullName evidence="6">Pectinesterase</fullName>
    </submittedName>
</protein>
<name>A0A239HTE8_9BACT</name>
<reference evidence="6 7" key="1">
    <citation type="submission" date="2017-06" db="EMBL/GenBank/DDBJ databases">
        <authorList>
            <person name="Kim H.J."/>
            <person name="Triplett B.A."/>
        </authorList>
    </citation>
    <scope>NUCLEOTIDE SEQUENCE [LARGE SCALE GENOMIC DNA]</scope>
    <source>
        <strain evidence="6 7">DSM 18704</strain>
    </source>
</reference>
<evidence type="ECO:0000256" key="3">
    <source>
        <dbReference type="ARBA" id="ARBA00023085"/>
    </source>
</evidence>
<evidence type="ECO:0000256" key="4">
    <source>
        <dbReference type="SAM" id="SignalP"/>
    </source>
</evidence>
<evidence type="ECO:0000313" key="7">
    <source>
        <dbReference type="Proteomes" id="UP000198356"/>
    </source>
</evidence>
<dbReference type="GO" id="GO:0009279">
    <property type="term" value="C:cell outer membrane"/>
    <property type="evidence" value="ECO:0007669"/>
    <property type="project" value="TreeGrafter"/>
</dbReference>
<proteinExistence type="inferred from homology"/>
<keyword evidence="4" id="KW-0732">Signal</keyword>
<feature type="domain" description="Pectinesterase catalytic" evidence="5">
    <location>
        <begin position="29"/>
        <end position="330"/>
    </location>
</feature>
<accession>A0A239HTE8</accession>
<evidence type="ECO:0000313" key="6">
    <source>
        <dbReference type="EMBL" id="SNS84093.1"/>
    </source>
</evidence>